<dbReference type="RefSeq" id="WP_315648210.1">
    <property type="nucleotide sequence ID" value="NZ_JAVXZY010000001.1"/>
</dbReference>
<organism evidence="2 3">
    <name type="scientific">Roseateles aquae</name>
    <dbReference type="NCBI Taxonomy" id="3077235"/>
    <lineage>
        <taxon>Bacteria</taxon>
        <taxon>Pseudomonadati</taxon>
        <taxon>Pseudomonadota</taxon>
        <taxon>Betaproteobacteria</taxon>
        <taxon>Burkholderiales</taxon>
        <taxon>Sphaerotilaceae</taxon>
        <taxon>Roseateles</taxon>
    </lineage>
</organism>
<accession>A0ABU3P6V4</accession>
<evidence type="ECO:0000313" key="2">
    <source>
        <dbReference type="EMBL" id="MDT8997950.1"/>
    </source>
</evidence>
<gene>
    <name evidence="2" type="ORF">RQP53_01530</name>
</gene>
<sequence>MHGKRVGSAVLLRVTVVGLAGLLAHAAQAQVQGVPARAFTWAPHVAATTTVTDNLKLRDAEKDGAVILQVAPGISVQAKSPHLKGTLDYSINALMYGKTDRSGQIQQQLASRATAELVDNIFFVDGTATISQQTVSAQGVQSSSNLNPTGNRTEVGSLALSPYARGRLGEVANFETRVNVSETRAKDTIFGDSSSKGASLVVNGSGQKVLNWSATVATQKVAPKAGRETLNDRLYAALLYKPDIDVNLSVRGGKERTNYTSTDPVSSKTYGADAQWTPTLRTKFSLGWDHHAYGNSHSLSFEHRMSRSVWRYSDSRSVDNGGGQQGVGGRSNFDMLYSLLTSIEPDAAARQKRTNEMLQQYGLSADAIATPGFLTAALTIARRQELSFALEGLRNALTVQGSRTSNTRLGALSLLDDGLGGASVVRQLGLNVNLAHKLAADSSLSLLWVYQRSTSDLPSATSTLRSLSAAWTGRLGNRTSLALGVRHAEFDSTTAPYTENSVYGTLQQQF</sequence>
<reference evidence="2" key="1">
    <citation type="submission" date="2023-09" db="EMBL/GenBank/DDBJ databases">
        <title>Paucibacter sp. APW11 Genome sequencing and assembly.</title>
        <authorList>
            <person name="Kim I."/>
        </authorList>
    </citation>
    <scope>NUCLEOTIDE SEQUENCE</scope>
    <source>
        <strain evidence="2">APW11</strain>
    </source>
</reference>
<dbReference type="Proteomes" id="UP001246372">
    <property type="component" value="Unassembled WGS sequence"/>
</dbReference>
<dbReference type="EMBL" id="JAVXZY010000001">
    <property type="protein sequence ID" value="MDT8997950.1"/>
    <property type="molecule type" value="Genomic_DNA"/>
</dbReference>
<comment type="caution">
    <text evidence="2">The sequence shown here is derived from an EMBL/GenBank/DDBJ whole genome shotgun (WGS) entry which is preliminary data.</text>
</comment>
<keyword evidence="3" id="KW-1185">Reference proteome</keyword>
<evidence type="ECO:0000313" key="3">
    <source>
        <dbReference type="Proteomes" id="UP001246372"/>
    </source>
</evidence>
<protein>
    <submittedName>
        <fullName evidence="2">TIGR03016 family PEP-CTERM system-associated outer membrane protein</fullName>
    </submittedName>
</protein>
<dbReference type="InterPro" id="IPR017467">
    <property type="entry name" value="CHP03016_PEP-CTERM"/>
</dbReference>
<feature type="signal peptide" evidence="1">
    <location>
        <begin position="1"/>
        <end position="29"/>
    </location>
</feature>
<keyword evidence="1" id="KW-0732">Signal</keyword>
<dbReference type="NCBIfam" id="TIGR03016">
    <property type="entry name" value="pepcterm_hypo_1"/>
    <property type="match status" value="1"/>
</dbReference>
<feature type="chain" id="PRO_5046039881" evidence="1">
    <location>
        <begin position="30"/>
        <end position="510"/>
    </location>
</feature>
<proteinExistence type="predicted"/>
<evidence type="ECO:0000256" key="1">
    <source>
        <dbReference type="SAM" id="SignalP"/>
    </source>
</evidence>
<name>A0ABU3P6V4_9BURK</name>